<reference evidence="1 2" key="1">
    <citation type="submission" date="2016-01" db="EMBL/GenBank/DDBJ databases">
        <title>Genome sequence of the yeast Holleya sinecauda.</title>
        <authorList>
            <person name="Dietrich F.S."/>
        </authorList>
    </citation>
    <scope>NUCLEOTIDE SEQUENCE [LARGE SCALE GENOMIC DNA]</scope>
    <source>
        <strain evidence="1 2">ATCC 58844</strain>
    </source>
</reference>
<dbReference type="AlphaFoldDB" id="A0A0X8HUG7"/>
<organism evidence="1 2">
    <name type="scientific">Eremothecium sinecaudum</name>
    <dbReference type="NCBI Taxonomy" id="45286"/>
    <lineage>
        <taxon>Eukaryota</taxon>
        <taxon>Fungi</taxon>
        <taxon>Dikarya</taxon>
        <taxon>Ascomycota</taxon>
        <taxon>Saccharomycotina</taxon>
        <taxon>Saccharomycetes</taxon>
        <taxon>Saccharomycetales</taxon>
        <taxon>Saccharomycetaceae</taxon>
        <taxon>Eremothecium</taxon>
    </lineage>
</organism>
<proteinExistence type="predicted"/>
<sequence>MWRHLVKRPIRLAYYSSRSQSFRKWSDLSHDDRVTFITKYVDLYKEKHPCSKSNVMYRTLASDMEEHDDTPYVFGILYNEIRAVQLGESKDNVKGSGTMGDPDFAKLLYK</sequence>
<keyword evidence="2" id="KW-1185">Reference proteome</keyword>
<evidence type="ECO:0000313" key="1">
    <source>
        <dbReference type="EMBL" id="AMD21702.1"/>
    </source>
</evidence>
<protein>
    <submittedName>
        <fullName evidence="1">HFL154Wp</fullName>
    </submittedName>
</protein>
<name>A0A0X8HUG7_9SACH</name>
<dbReference type="GeneID" id="28725006"/>
<evidence type="ECO:0000313" key="2">
    <source>
        <dbReference type="Proteomes" id="UP000243052"/>
    </source>
</evidence>
<accession>A0A0X8HUG7</accession>
<dbReference type="RefSeq" id="XP_017988698.1">
    <property type="nucleotide sequence ID" value="XM_018133176.1"/>
</dbReference>
<gene>
    <name evidence="1" type="ORF">AW171_hschr63672</name>
</gene>
<dbReference type="Proteomes" id="UP000243052">
    <property type="component" value="Chromosome vi"/>
</dbReference>
<dbReference type="EMBL" id="CP014246">
    <property type="protein sequence ID" value="AMD21702.1"/>
    <property type="molecule type" value="Genomic_DNA"/>
</dbReference>
<dbReference type="OrthoDB" id="3969899at2759"/>